<evidence type="ECO:0000313" key="2">
    <source>
        <dbReference type="EMBL" id="CDW20030.1"/>
    </source>
</evidence>
<keyword evidence="1" id="KW-0472">Membrane</keyword>
<feature type="transmembrane region" description="Helical" evidence="1">
    <location>
        <begin position="15"/>
        <end position="36"/>
    </location>
</feature>
<evidence type="ECO:0000256" key="1">
    <source>
        <dbReference type="SAM" id="Phobius"/>
    </source>
</evidence>
<proteinExistence type="predicted"/>
<sequence>MFISIFSLELVRDPLWIYMFSFFPSFFVSLFFLLSYSFKSRGNELITVCNM</sequence>
<keyword evidence="1" id="KW-0812">Transmembrane</keyword>
<accession>A0A0K2T2K0</accession>
<protein>
    <submittedName>
        <fullName evidence="2">Uncharacterized protein</fullName>
    </submittedName>
</protein>
<dbReference type="EMBL" id="HACA01002669">
    <property type="protein sequence ID" value="CDW20030.1"/>
    <property type="molecule type" value="Transcribed_RNA"/>
</dbReference>
<organism evidence="2">
    <name type="scientific">Lepeophtheirus salmonis</name>
    <name type="common">Salmon louse</name>
    <name type="synonym">Caligus salmonis</name>
    <dbReference type="NCBI Taxonomy" id="72036"/>
    <lineage>
        <taxon>Eukaryota</taxon>
        <taxon>Metazoa</taxon>
        <taxon>Ecdysozoa</taxon>
        <taxon>Arthropoda</taxon>
        <taxon>Crustacea</taxon>
        <taxon>Multicrustacea</taxon>
        <taxon>Hexanauplia</taxon>
        <taxon>Copepoda</taxon>
        <taxon>Siphonostomatoida</taxon>
        <taxon>Caligidae</taxon>
        <taxon>Lepeophtheirus</taxon>
    </lineage>
</organism>
<keyword evidence="1" id="KW-1133">Transmembrane helix</keyword>
<name>A0A0K2T2K0_LEPSM</name>
<reference evidence="2" key="1">
    <citation type="submission" date="2014-05" db="EMBL/GenBank/DDBJ databases">
        <authorList>
            <person name="Chronopoulou M."/>
        </authorList>
    </citation>
    <scope>NUCLEOTIDE SEQUENCE</scope>
    <source>
        <tissue evidence="2">Whole organism</tissue>
    </source>
</reference>
<dbReference type="AlphaFoldDB" id="A0A0K2T2K0"/>